<keyword evidence="1" id="KW-0472">Membrane</keyword>
<dbReference type="Pfam" id="PF14264">
    <property type="entry name" value="Glucos_trans_II"/>
    <property type="match status" value="1"/>
</dbReference>
<feature type="transmembrane region" description="Helical" evidence="1">
    <location>
        <begin position="194"/>
        <end position="218"/>
    </location>
</feature>
<organism evidence="2 3">
    <name type="scientific">Pseudomonas fluorescens</name>
    <dbReference type="NCBI Taxonomy" id="294"/>
    <lineage>
        <taxon>Bacteria</taxon>
        <taxon>Pseudomonadati</taxon>
        <taxon>Pseudomonadota</taxon>
        <taxon>Gammaproteobacteria</taxon>
        <taxon>Pseudomonadales</taxon>
        <taxon>Pseudomonadaceae</taxon>
        <taxon>Pseudomonas</taxon>
    </lineage>
</organism>
<feature type="transmembrane region" description="Helical" evidence="1">
    <location>
        <begin position="160"/>
        <end position="182"/>
    </location>
</feature>
<feature type="transmembrane region" description="Helical" evidence="1">
    <location>
        <begin position="262"/>
        <end position="283"/>
    </location>
</feature>
<evidence type="ECO:0000313" key="2">
    <source>
        <dbReference type="EMBL" id="ALI02528.1"/>
    </source>
</evidence>
<reference evidence="2 3" key="2">
    <citation type="journal article" date="2018" name="Nature">
        <title>Mutant phenotypes for thousands of bacterial genes of unknown function.</title>
        <authorList>
            <person name="Price M.N."/>
            <person name="Wetmore K.M."/>
            <person name="Waters R.J."/>
            <person name="Callaghan M."/>
            <person name="Ray J."/>
            <person name="Liu H."/>
            <person name="Kuehl J.V."/>
            <person name="Melnyk R.A."/>
            <person name="Lamson J.S."/>
            <person name="Suh Y."/>
            <person name="Carlson H.K."/>
            <person name="Esquivel Z."/>
            <person name="Sadeeshkumar H."/>
            <person name="Chakraborty R."/>
            <person name="Zane G.M."/>
            <person name="Rubin B.E."/>
            <person name="Wall J.D."/>
            <person name="Visel A."/>
            <person name="Bristow J."/>
            <person name="Blow M.J."/>
            <person name="Arkin A.P."/>
            <person name="Deutschbauer A.M."/>
        </authorList>
    </citation>
    <scope>NUCLEOTIDE SEQUENCE [LARGE SCALE GENOMIC DNA]</scope>
    <source>
        <strain evidence="2 3">FW300-N2E3</strain>
    </source>
</reference>
<evidence type="ECO:0008006" key="4">
    <source>
        <dbReference type="Google" id="ProtNLM"/>
    </source>
</evidence>
<feature type="transmembrane region" description="Helical" evidence="1">
    <location>
        <begin position="327"/>
        <end position="346"/>
    </location>
</feature>
<feature type="transmembrane region" description="Helical" evidence="1">
    <location>
        <begin position="76"/>
        <end position="93"/>
    </location>
</feature>
<keyword evidence="1" id="KW-1133">Transmembrane helix</keyword>
<feature type="transmembrane region" description="Helical" evidence="1">
    <location>
        <begin position="352"/>
        <end position="370"/>
    </location>
</feature>
<dbReference type="OrthoDB" id="1317478at2"/>
<evidence type="ECO:0000313" key="3">
    <source>
        <dbReference type="Proteomes" id="UP000066487"/>
    </source>
</evidence>
<evidence type="ECO:0000256" key="1">
    <source>
        <dbReference type="SAM" id="Phobius"/>
    </source>
</evidence>
<proteinExistence type="predicted"/>
<dbReference type="AlphaFoldDB" id="A0A0N9WJ79"/>
<name>A0A0N9WJ79_PSEFL</name>
<gene>
    <name evidence="2" type="ORF">AO353_16140</name>
</gene>
<feature type="transmembrane region" description="Helical" evidence="1">
    <location>
        <begin position="128"/>
        <end position="148"/>
    </location>
</feature>
<accession>A0A0N9WJ79</accession>
<keyword evidence="1" id="KW-0812">Transmembrane</keyword>
<sequence length="501" mass="56002">MKVASVLSRALSGREVFVFFLLATLVYILPLILVDYYYIDDNWRSLAAGTGWAGQGRLLVELFYNTLSFTSGAPDMFPLPLLIATLAMVFALTKLTMHYYKVPTVSCCLVFLPLWYNPFFLQNLSYQYDGPATALSLVAVIYAVAFQHKAGVVQVLVPGALIAMGLSLYQLSINVFLGLCCIEFVRALDNKESLACLLSIAGVKAVQLVAGLIIYFLLAYPLMSHERLEMIPFNTSGLLLILNNVGVLVGKIGLLFQGGNRWLAWMVVVFAVVGGGRVGRNIIQGKETSLNKILLFFLYVLMVLFLVFLVSGSALLFRFFNEGARTLLGFGVLLVFLFYLAHQWLVTVDARLGVVLIVPLLSMLSMSYAYGRVLNLQKEFGLNAEFNMAYDIASHPGLREAKRIYMAISYSNSWLLSAKGSFERIPVLKYILNIDFYMLSENLLREGITNVVIENERKNATLVGYQRYTPVVDSKFYSMYVIGDYGFIVMKEVPSSGEDKW</sequence>
<feature type="transmembrane region" description="Helical" evidence="1">
    <location>
        <begin position="295"/>
        <end position="320"/>
    </location>
</feature>
<dbReference type="EMBL" id="CP012830">
    <property type="protein sequence ID" value="ALI02528.1"/>
    <property type="molecule type" value="Genomic_DNA"/>
</dbReference>
<dbReference type="Proteomes" id="UP000066487">
    <property type="component" value="Chromosome"/>
</dbReference>
<reference evidence="3" key="1">
    <citation type="submission" date="2015-09" db="EMBL/GenBank/DDBJ databases">
        <title>Whole genome sequence of Pseudomonas fluorescens FW300-N2E3.</title>
        <authorList>
            <person name="Ray J."/>
            <person name="Melnyk R."/>
            <person name="Deutschbauer A."/>
        </authorList>
    </citation>
    <scope>NUCLEOTIDE SEQUENCE [LARGE SCALE GENOMIC DNA]</scope>
    <source>
        <strain evidence="3">FW300-N2E3</strain>
    </source>
</reference>
<feature type="transmembrane region" description="Helical" evidence="1">
    <location>
        <begin position="230"/>
        <end position="250"/>
    </location>
</feature>
<dbReference type="InterPro" id="IPR025686">
    <property type="entry name" value="Glucos_trans_II"/>
</dbReference>
<protein>
    <recommendedName>
        <fullName evidence="4">Glucosyl transferase GtrII family protein</fullName>
    </recommendedName>
</protein>
<feature type="transmembrane region" description="Helical" evidence="1">
    <location>
        <begin position="16"/>
        <end position="39"/>
    </location>
</feature>
<dbReference type="RefSeq" id="WP_054595850.1">
    <property type="nucleotide sequence ID" value="NZ_CP012830.1"/>
</dbReference>